<dbReference type="PANTHER" id="PTHR18640">
    <property type="entry name" value="SOLUTE CARRIER FAMILY 10 MEMBER 7"/>
    <property type="match status" value="1"/>
</dbReference>
<accession>A0ABU7Z3Z8</accession>
<evidence type="ECO:0000313" key="3">
    <source>
        <dbReference type="Proteomes" id="UP001310387"/>
    </source>
</evidence>
<comment type="caution">
    <text evidence="2">The sequence shown here is derived from an EMBL/GenBank/DDBJ whole genome shotgun (WGS) entry which is preliminary data.</text>
</comment>
<evidence type="ECO:0000313" key="2">
    <source>
        <dbReference type="EMBL" id="MEG3614106.1"/>
    </source>
</evidence>
<sequence length="343" mass="35360">MTRRSGRPSSLWRGVRQWVDPFVVAIVLALLIGVVVPVPDDVRGVLDVVTDVAIALLFLLYGARLPTREIWRSLTNWRLQGSLLVATFVAFPLAGLALSAAVGPLVGQGIAVGLLCVSLLPSTVNSAVAFTSVARGDVAGAICGATVSNVVGMVATPLLVLGLMSGVVAGDGAVGVDGLQTVLLQLLAPLVLGQLLQPWVGGLVRRHKAVTTAVDRGTILLIVFTAISGATAEGIWADMTVWVVLVLVGSAGVLLGVMLAATWWGGRALGMPRDQRVTLLLVGGMKSLATGLPMASALLPAATLAVVVVPLVVFHQLQLVVCSVLARRLGQEPVPAEAGSGRD</sequence>
<proteinExistence type="predicted"/>
<feature type="transmembrane region" description="Helical" evidence="1">
    <location>
        <begin position="217"/>
        <end position="236"/>
    </location>
</feature>
<feature type="transmembrane region" description="Helical" evidence="1">
    <location>
        <begin position="183"/>
        <end position="205"/>
    </location>
</feature>
<feature type="transmembrane region" description="Helical" evidence="1">
    <location>
        <begin position="21"/>
        <end position="38"/>
    </location>
</feature>
<reference evidence="2" key="2">
    <citation type="submission" date="2024-02" db="EMBL/GenBank/DDBJ databases">
        <authorList>
            <person name="Prathaban M."/>
            <person name="Mythili R."/>
            <person name="Sharmila Devi N."/>
            <person name="Sobanaa M."/>
            <person name="Prathiviraj R."/>
            <person name="Selvin J."/>
        </authorList>
    </citation>
    <scope>NUCLEOTIDE SEQUENCE</scope>
    <source>
        <strain evidence="2">MP1014</strain>
    </source>
</reference>
<keyword evidence="1" id="KW-0472">Membrane</keyword>
<feature type="transmembrane region" description="Helical" evidence="1">
    <location>
        <begin position="138"/>
        <end position="163"/>
    </location>
</feature>
<dbReference type="Proteomes" id="UP001310387">
    <property type="component" value="Unassembled WGS sequence"/>
</dbReference>
<dbReference type="PIRSF" id="PIRSF026166">
    <property type="entry name" value="UCP026166"/>
    <property type="match status" value="1"/>
</dbReference>
<feature type="transmembrane region" description="Helical" evidence="1">
    <location>
        <begin position="109"/>
        <end position="131"/>
    </location>
</feature>
<gene>
    <name evidence="2" type="ORF">V5O49_03110</name>
</gene>
<keyword evidence="3" id="KW-1185">Reference proteome</keyword>
<feature type="transmembrane region" description="Helical" evidence="1">
    <location>
        <begin position="83"/>
        <end position="103"/>
    </location>
</feature>
<evidence type="ECO:0000256" key="1">
    <source>
        <dbReference type="SAM" id="Phobius"/>
    </source>
</evidence>
<keyword evidence="1" id="KW-0812">Transmembrane</keyword>
<feature type="transmembrane region" description="Helical" evidence="1">
    <location>
        <begin position="44"/>
        <end position="63"/>
    </location>
</feature>
<name>A0ABU7Z3Z8_9MICO</name>
<organism evidence="2 3">
    <name type="scientific">Isoptericola haloaureus</name>
    <dbReference type="NCBI Taxonomy" id="1542902"/>
    <lineage>
        <taxon>Bacteria</taxon>
        <taxon>Bacillati</taxon>
        <taxon>Actinomycetota</taxon>
        <taxon>Actinomycetes</taxon>
        <taxon>Micrococcales</taxon>
        <taxon>Promicromonosporaceae</taxon>
        <taxon>Isoptericola</taxon>
    </lineage>
</organism>
<dbReference type="Gene3D" id="1.20.1530.20">
    <property type="match status" value="1"/>
</dbReference>
<dbReference type="Pfam" id="PF13593">
    <property type="entry name" value="SBF_like"/>
    <property type="match status" value="1"/>
</dbReference>
<feature type="transmembrane region" description="Helical" evidence="1">
    <location>
        <begin position="242"/>
        <end position="265"/>
    </location>
</feature>
<dbReference type="EMBL" id="JBAGLP010000105">
    <property type="protein sequence ID" value="MEG3614106.1"/>
    <property type="molecule type" value="Genomic_DNA"/>
</dbReference>
<dbReference type="PANTHER" id="PTHR18640:SF5">
    <property type="entry name" value="SODIUM_BILE ACID COTRANSPORTER 7"/>
    <property type="match status" value="1"/>
</dbReference>
<keyword evidence="1" id="KW-1133">Transmembrane helix</keyword>
<feature type="transmembrane region" description="Helical" evidence="1">
    <location>
        <begin position="304"/>
        <end position="326"/>
    </location>
</feature>
<dbReference type="InterPro" id="IPR016833">
    <property type="entry name" value="Put_Na-Bile_cotransptr"/>
</dbReference>
<dbReference type="InterPro" id="IPR038770">
    <property type="entry name" value="Na+/solute_symporter_sf"/>
</dbReference>
<reference evidence="2" key="1">
    <citation type="journal article" date="2024" name="Antonie Van Leeuwenhoek">
        <title>Isoptericola haloaureus sp. nov., a dimorphic actinobacterium isolated from mangrove sediments of southeast India, implicating biosaline agricultural significance through nitrogen fixation and salt tolerance genes.</title>
        <authorList>
            <person name="Prathaban M."/>
            <person name="Prathiviraj R."/>
            <person name="Ravichandran M."/>
            <person name="Natarajan S.D."/>
            <person name="Sobanaa M."/>
            <person name="Hari Krishna Kumar S."/>
            <person name="Chandrasekar V."/>
            <person name="Selvin J."/>
        </authorList>
    </citation>
    <scope>NUCLEOTIDE SEQUENCE</scope>
    <source>
        <strain evidence="2">MP1014</strain>
    </source>
</reference>
<dbReference type="RefSeq" id="WP_332900945.1">
    <property type="nucleotide sequence ID" value="NZ_JBAGLP010000105.1"/>
</dbReference>
<protein>
    <submittedName>
        <fullName evidence="2">Bile acid:sodium symporter family protein</fullName>
    </submittedName>
</protein>
<feature type="transmembrane region" description="Helical" evidence="1">
    <location>
        <begin position="277"/>
        <end position="298"/>
    </location>
</feature>